<dbReference type="InterPro" id="IPR013525">
    <property type="entry name" value="ABC2_TM"/>
</dbReference>
<feature type="non-terminal residue" evidence="8">
    <location>
        <position position="292"/>
    </location>
</feature>
<dbReference type="EMBL" id="OC883671">
    <property type="protein sequence ID" value="CAD7643377.1"/>
    <property type="molecule type" value="Genomic_DNA"/>
</dbReference>
<evidence type="ECO:0000313" key="9">
    <source>
        <dbReference type="Proteomes" id="UP000759131"/>
    </source>
</evidence>
<feature type="transmembrane region" description="Helical" evidence="6">
    <location>
        <begin position="42"/>
        <end position="64"/>
    </location>
</feature>
<evidence type="ECO:0000313" key="8">
    <source>
        <dbReference type="EMBL" id="CAD7643377.1"/>
    </source>
</evidence>
<evidence type="ECO:0000256" key="4">
    <source>
        <dbReference type="ARBA" id="ARBA00022989"/>
    </source>
</evidence>
<gene>
    <name evidence="8" type="ORF">OSB1V03_LOCUS19565</name>
</gene>
<dbReference type="PANTHER" id="PTHR30294">
    <property type="entry name" value="MEMBRANE COMPONENT OF ABC TRANSPORTER YHHJ-RELATED"/>
    <property type="match status" value="1"/>
</dbReference>
<dbReference type="GO" id="GO:0140359">
    <property type="term" value="F:ABC-type transporter activity"/>
    <property type="evidence" value="ECO:0007669"/>
    <property type="project" value="InterPro"/>
</dbReference>
<accession>A0A7R9LMX4</accession>
<feature type="transmembrane region" description="Helical" evidence="6">
    <location>
        <begin position="71"/>
        <end position="95"/>
    </location>
</feature>
<dbReference type="GO" id="GO:0043190">
    <property type="term" value="C:ATP-binding cassette (ABC) transporter complex"/>
    <property type="evidence" value="ECO:0007669"/>
    <property type="project" value="InterPro"/>
</dbReference>
<dbReference type="Proteomes" id="UP000759131">
    <property type="component" value="Unassembled WGS sequence"/>
</dbReference>
<evidence type="ECO:0000256" key="1">
    <source>
        <dbReference type="ARBA" id="ARBA00004651"/>
    </source>
</evidence>
<evidence type="ECO:0000256" key="5">
    <source>
        <dbReference type="ARBA" id="ARBA00023136"/>
    </source>
</evidence>
<evidence type="ECO:0000256" key="6">
    <source>
        <dbReference type="SAM" id="Phobius"/>
    </source>
</evidence>
<feature type="transmembrane region" description="Helical" evidence="6">
    <location>
        <begin position="101"/>
        <end position="124"/>
    </location>
</feature>
<evidence type="ECO:0000256" key="2">
    <source>
        <dbReference type="ARBA" id="ARBA00022475"/>
    </source>
</evidence>
<evidence type="ECO:0000256" key="3">
    <source>
        <dbReference type="ARBA" id="ARBA00022692"/>
    </source>
</evidence>
<dbReference type="InterPro" id="IPR029058">
    <property type="entry name" value="AB_hydrolase_fold"/>
</dbReference>
<protein>
    <recommendedName>
        <fullName evidence="7">ABC-2 type transporter transmembrane domain-containing protein</fullName>
    </recommendedName>
</protein>
<keyword evidence="4 6" id="KW-1133">Transmembrane helix</keyword>
<organism evidence="8">
    <name type="scientific">Medioppia subpectinata</name>
    <dbReference type="NCBI Taxonomy" id="1979941"/>
    <lineage>
        <taxon>Eukaryota</taxon>
        <taxon>Metazoa</taxon>
        <taxon>Ecdysozoa</taxon>
        <taxon>Arthropoda</taxon>
        <taxon>Chelicerata</taxon>
        <taxon>Arachnida</taxon>
        <taxon>Acari</taxon>
        <taxon>Acariformes</taxon>
        <taxon>Sarcoptiformes</taxon>
        <taxon>Oribatida</taxon>
        <taxon>Brachypylina</taxon>
        <taxon>Oppioidea</taxon>
        <taxon>Oppiidae</taxon>
        <taxon>Medioppia</taxon>
    </lineage>
</organism>
<dbReference type="AlphaFoldDB" id="A0A7R9LMX4"/>
<proteinExistence type="predicted"/>
<dbReference type="EMBL" id="CAJPIZ010029096">
    <property type="protein sequence ID" value="CAG2119618.1"/>
    <property type="molecule type" value="Genomic_DNA"/>
</dbReference>
<dbReference type="InterPro" id="IPR051449">
    <property type="entry name" value="ABC-2_transporter_component"/>
</dbReference>
<dbReference type="PANTHER" id="PTHR30294:SF38">
    <property type="entry name" value="TRANSPORT PERMEASE PROTEIN"/>
    <property type="match status" value="1"/>
</dbReference>
<evidence type="ECO:0000259" key="7">
    <source>
        <dbReference type="Pfam" id="PF01061"/>
    </source>
</evidence>
<dbReference type="PRINTS" id="PR00164">
    <property type="entry name" value="ABC2TRNSPORT"/>
</dbReference>
<dbReference type="Gene3D" id="3.40.50.1820">
    <property type="entry name" value="alpha/beta hydrolase"/>
    <property type="match status" value="1"/>
</dbReference>
<comment type="subcellular location">
    <subcellularLocation>
        <location evidence="1">Cell membrane</location>
        <topology evidence="1">Multi-pass membrane protein</topology>
    </subcellularLocation>
</comment>
<dbReference type="SUPFAM" id="SSF53474">
    <property type="entry name" value="alpha/beta-Hydrolases"/>
    <property type="match status" value="1"/>
</dbReference>
<keyword evidence="2" id="KW-1003">Cell membrane</keyword>
<reference evidence="8" key="1">
    <citation type="submission" date="2020-11" db="EMBL/GenBank/DDBJ databases">
        <authorList>
            <person name="Tran Van P."/>
        </authorList>
    </citation>
    <scope>NUCLEOTIDE SEQUENCE</scope>
</reference>
<name>A0A7R9LMX4_9ACAR</name>
<sequence>MVAYFATTVMTCHLLIKERSDGLVERSLVAGVTPFEFILSHIILQTLLLAIQVGLKLMVAFLVFSIPNSGSIVSAVTLTFLQGLCGLMFGLMISAVCHDEIYANTLGIGAFFPSVMIGGIFWPLESMPTALRYISQTLPSTLAIETLRCILLRGWGLDRSQPLPKFNVDINETSVSGLSSGGFFAVQMQIAFSSIIRGAGIIAGGPYDCGGETGLAFCMYMSSPLVSLAIERTNLWSGHSIDDKSNLSHQKVFMISGTKDMTVSTSVMNQLYKYYATESQYIPANNIEYKKD</sequence>
<keyword evidence="3 6" id="KW-0812">Transmembrane</keyword>
<feature type="domain" description="ABC-2 type transporter transmembrane" evidence="7">
    <location>
        <begin position="2"/>
        <end position="151"/>
    </location>
</feature>
<keyword evidence="5 6" id="KW-0472">Membrane</keyword>
<dbReference type="OrthoDB" id="6494023at2759"/>
<dbReference type="InterPro" id="IPR000412">
    <property type="entry name" value="ABC_2_transport"/>
</dbReference>
<keyword evidence="9" id="KW-1185">Reference proteome</keyword>
<dbReference type="Pfam" id="PF01061">
    <property type="entry name" value="ABC2_membrane"/>
    <property type="match status" value="1"/>
</dbReference>